<evidence type="ECO:0000313" key="3">
    <source>
        <dbReference type="EMBL" id="CAK9116330.1"/>
    </source>
</evidence>
<name>A0ABP0SVV0_9DINO</name>
<accession>A0ABP0SVV0</accession>
<feature type="region of interest" description="Disordered" evidence="2">
    <location>
        <begin position="344"/>
        <end position="374"/>
    </location>
</feature>
<sequence>MLEPEATPEVAGKDRKVDSVVAELERSNQQKAALEQQKASLEHQLEEANHLLGQLRADLIDRMQQQGMQGSLEAQDKSAGPPREGSTQSLLASADALAFATRAAMDAAKAVKKAKFQSGIAALPFSSPGLAVKQHLVGYTAEPVARSASPAMTPSPSSYRIALGASRSGAMTPSMPTASSRRSWEAVPQLSQSCQAIAQLPINPSAYRMPGAYTPSPSPRGRQAQRVDLRTSSTPSPSPRAQVPVAPVAQHFPAPQTGPRRFQTPPVQPANANWLYSQPISVSTEAARSLPKRRPSSSNLERGSKESLASATSADGFESAWDMAPQLGNAKCLQVAPDMFLVRVPSSETGTSPQELTSQDSLSTTFPLPVRSAS</sequence>
<feature type="compositionally biased region" description="Polar residues" evidence="2">
    <location>
        <begin position="346"/>
        <end position="366"/>
    </location>
</feature>
<feature type="region of interest" description="Disordered" evidence="2">
    <location>
        <begin position="62"/>
        <end position="90"/>
    </location>
</feature>
<comment type="caution">
    <text evidence="3">The sequence shown here is derived from an EMBL/GenBank/DDBJ whole genome shotgun (WGS) entry which is preliminary data.</text>
</comment>
<feature type="coiled-coil region" evidence="1">
    <location>
        <begin position="17"/>
        <end position="58"/>
    </location>
</feature>
<evidence type="ECO:0000256" key="2">
    <source>
        <dbReference type="SAM" id="MobiDB-lite"/>
    </source>
</evidence>
<gene>
    <name evidence="3" type="ORF">CCMP2556_LOCUS53945</name>
</gene>
<dbReference type="EMBL" id="CAXAMN010028362">
    <property type="protein sequence ID" value="CAK9116330.1"/>
    <property type="molecule type" value="Genomic_DNA"/>
</dbReference>
<feature type="region of interest" description="Disordered" evidence="2">
    <location>
        <begin position="285"/>
        <end position="311"/>
    </location>
</feature>
<reference evidence="3 4" key="1">
    <citation type="submission" date="2024-02" db="EMBL/GenBank/DDBJ databases">
        <authorList>
            <person name="Chen Y."/>
            <person name="Shah S."/>
            <person name="Dougan E. K."/>
            <person name="Thang M."/>
            <person name="Chan C."/>
        </authorList>
    </citation>
    <scope>NUCLEOTIDE SEQUENCE [LARGE SCALE GENOMIC DNA]</scope>
</reference>
<proteinExistence type="predicted"/>
<dbReference type="Proteomes" id="UP001642484">
    <property type="component" value="Unassembled WGS sequence"/>
</dbReference>
<protein>
    <submittedName>
        <fullName evidence="3">Uncharacterized protein</fullName>
    </submittedName>
</protein>
<keyword evidence="1" id="KW-0175">Coiled coil</keyword>
<keyword evidence="4" id="KW-1185">Reference proteome</keyword>
<feature type="region of interest" description="Disordered" evidence="2">
    <location>
        <begin position="251"/>
        <end position="270"/>
    </location>
</feature>
<evidence type="ECO:0000313" key="4">
    <source>
        <dbReference type="Proteomes" id="UP001642484"/>
    </source>
</evidence>
<organism evidence="3 4">
    <name type="scientific">Durusdinium trenchii</name>
    <dbReference type="NCBI Taxonomy" id="1381693"/>
    <lineage>
        <taxon>Eukaryota</taxon>
        <taxon>Sar</taxon>
        <taxon>Alveolata</taxon>
        <taxon>Dinophyceae</taxon>
        <taxon>Suessiales</taxon>
        <taxon>Symbiodiniaceae</taxon>
        <taxon>Durusdinium</taxon>
    </lineage>
</organism>
<evidence type="ECO:0000256" key="1">
    <source>
        <dbReference type="SAM" id="Coils"/>
    </source>
</evidence>
<feature type="region of interest" description="Disordered" evidence="2">
    <location>
        <begin position="205"/>
        <end position="246"/>
    </location>
</feature>
<feature type="compositionally biased region" description="Polar residues" evidence="2">
    <location>
        <begin position="296"/>
        <end position="311"/>
    </location>
</feature>